<protein>
    <submittedName>
        <fullName evidence="2">Uncharacterized protein</fullName>
    </submittedName>
</protein>
<feature type="region of interest" description="Disordered" evidence="1">
    <location>
        <begin position="1"/>
        <end position="66"/>
    </location>
</feature>
<comment type="caution">
    <text evidence="2">The sequence shown here is derived from an EMBL/GenBank/DDBJ whole genome shotgun (WGS) entry which is preliminary data.</text>
</comment>
<dbReference type="AlphaFoldDB" id="A0A9J5WIH2"/>
<name>A0A9J5WIH2_SOLCO</name>
<accession>A0A9J5WIH2</accession>
<feature type="region of interest" description="Disordered" evidence="1">
    <location>
        <begin position="91"/>
        <end position="185"/>
    </location>
</feature>
<evidence type="ECO:0000313" key="3">
    <source>
        <dbReference type="Proteomes" id="UP000824120"/>
    </source>
</evidence>
<feature type="compositionally biased region" description="Basic and acidic residues" evidence="1">
    <location>
        <begin position="169"/>
        <end position="185"/>
    </location>
</feature>
<dbReference type="EMBL" id="JACXVP010000011">
    <property type="protein sequence ID" value="KAG5575012.1"/>
    <property type="molecule type" value="Genomic_DNA"/>
</dbReference>
<feature type="compositionally biased region" description="Basic residues" evidence="1">
    <location>
        <begin position="136"/>
        <end position="158"/>
    </location>
</feature>
<reference evidence="2 3" key="1">
    <citation type="submission" date="2020-09" db="EMBL/GenBank/DDBJ databases">
        <title>De no assembly of potato wild relative species, Solanum commersonii.</title>
        <authorList>
            <person name="Cho K."/>
        </authorList>
    </citation>
    <scope>NUCLEOTIDE SEQUENCE [LARGE SCALE GENOMIC DNA]</scope>
    <source>
        <strain evidence="2">LZ3.2</strain>
        <tissue evidence="2">Leaf</tissue>
    </source>
</reference>
<sequence>MSVDFEDNEEEEEEPQLRWRQKETTNIADKETSPIRRADSGEERQRKGKGKLVKAHLKGQGKTYGTQSVTQKVLGSVMEANAAHIERIRKRRLEGSLDAEPTSIPVNVDDSDTQSKNIIRYVIKRKREAKEERVNSKKSQKKAKKSIVKNGKNTKKKMTQPGSPEVEESSERFEEKQPVKGPDPRVRNQKAVKELTREEREWSHLFEPPPPYLHEPEVHEFFYNIELLEDGGITTTIKDISIYLDEITLGIILGVFAKGIRSIEGYKPFEGFTVQATKRGEVKLA</sequence>
<dbReference type="Proteomes" id="UP000824120">
    <property type="component" value="Chromosome 11"/>
</dbReference>
<gene>
    <name evidence="2" type="ORF">H5410_055146</name>
</gene>
<evidence type="ECO:0000313" key="2">
    <source>
        <dbReference type="EMBL" id="KAG5575012.1"/>
    </source>
</evidence>
<feature type="compositionally biased region" description="Acidic residues" evidence="1">
    <location>
        <begin position="1"/>
        <end position="14"/>
    </location>
</feature>
<feature type="compositionally biased region" description="Basic residues" evidence="1">
    <location>
        <begin position="46"/>
        <end position="59"/>
    </location>
</feature>
<organism evidence="2 3">
    <name type="scientific">Solanum commersonii</name>
    <name type="common">Commerson's wild potato</name>
    <name type="synonym">Commerson's nightshade</name>
    <dbReference type="NCBI Taxonomy" id="4109"/>
    <lineage>
        <taxon>Eukaryota</taxon>
        <taxon>Viridiplantae</taxon>
        <taxon>Streptophyta</taxon>
        <taxon>Embryophyta</taxon>
        <taxon>Tracheophyta</taxon>
        <taxon>Spermatophyta</taxon>
        <taxon>Magnoliopsida</taxon>
        <taxon>eudicotyledons</taxon>
        <taxon>Gunneridae</taxon>
        <taxon>Pentapetalae</taxon>
        <taxon>asterids</taxon>
        <taxon>lamiids</taxon>
        <taxon>Solanales</taxon>
        <taxon>Solanaceae</taxon>
        <taxon>Solanoideae</taxon>
        <taxon>Solaneae</taxon>
        <taxon>Solanum</taxon>
    </lineage>
</organism>
<proteinExistence type="predicted"/>
<evidence type="ECO:0000256" key="1">
    <source>
        <dbReference type="SAM" id="MobiDB-lite"/>
    </source>
</evidence>
<keyword evidence="3" id="KW-1185">Reference proteome</keyword>
<feature type="compositionally biased region" description="Basic and acidic residues" evidence="1">
    <location>
        <begin position="15"/>
        <end position="45"/>
    </location>
</feature>